<feature type="region of interest" description="Disordered" evidence="2">
    <location>
        <begin position="47"/>
        <end position="68"/>
    </location>
</feature>
<evidence type="ECO:0000256" key="2">
    <source>
        <dbReference type="SAM" id="MobiDB-lite"/>
    </source>
</evidence>
<reference evidence="4 5" key="1">
    <citation type="submission" date="2016-01" db="EMBL/GenBank/DDBJ databases">
        <title>Complete genome sequence of a soil Actinobacterium, Isoptericola dokdonensis DS-3.</title>
        <authorList>
            <person name="Kwon S.-K."/>
            <person name="Kim J.F."/>
        </authorList>
    </citation>
    <scope>NUCLEOTIDE SEQUENCE [LARGE SCALE GENOMIC DNA]</scope>
    <source>
        <strain evidence="4 5">DS-3</strain>
    </source>
</reference>
<dbReference type="RefSeq" id="WP_232314271.1">
    <property type="nucleotide sequence ID" value="NZ_CP014209.1"/>
</dbReference>
<feature type="domain" description="Fe/B12 periplasmic-binding" evidence="3">
    <location>
        <begin position="90"/>
        <end position="365"/>
    </location>
</feature>
<feature type="region of interest" description="Disordered" evidence="2">
    <location>
        <begin position="1"/>
        <end position="23"/>
    </location>
</feature>
<dbReference type="InterPro" id="IPR002491">
    <property type="entry name" value="ABC_transptr_periplasmic_BD"/>
</dbReference>
<name>A0A168EYY2_9MICO</name>
<dbReference type="PROSITE" id="PS50983">
    <property type="entry name" value="FE_B12_PBP"/>
    <property type="match status" value="1"/>
</dbReference>
<proteinExistence type="inferred from homology"/>
<dbReference type="AlphaFoldDB" id="A0A168EYY2"/>
<dbReference type="PANTHER" id="PTHR30535">
    <property type="entry name" value="VITAMIN B12-BINDING PROTEIN"/>
    <property type="match status" value="1"/>
</dbReference>
<dbReference type="STRING" id="1300344.I598_1099"/>
<evidence type="ECO:0000313" key="4">
    <source>
        <dbReference type="EMBL" id="ANC30668.1"/>
    </source>
</evidence>
<dbReference type="Gene3D" id="3.40.50.1980">
    <property type="entry name" value="Nitrogenase molybdenum iron protein domain"/>
    <property type="match status" value="2"/>
</dbReference>
<evidence type="ECO:0000256" key="1">
    <source>
        <dbReference type="ARBA" id="ARBA00008814"/>
    </source>
</evidence>
<sequence length="365" mass="37329">MRLAHHRPVVVPASGSTPPPSVLRPVRRAAAPLAGVVGATLLLGACSAPDEPGPTTQETTEGGASASATTYPLTLDNCGTEVTFDAAPQRVVTVKSSTAETMLALGVGDRIVGAAFLDGPVPDDLADAAAGTAVAEPLSDQVPGTEAVLALEPDLVYAGWESNVSADGAGERDTLHSLGVDTYVSPAACKDPAYMPDPLTFDEVFAEITEAGQVFDVNEAAADLVAEQRAELDAVVPDDRGLDALWYSSGTDIPYVGAGIGAPAMIMDAVGLDNVAGDVQDTWTSLGWESVVEADPDVVVLVDAAWNTAESKIEALEANPATATLTAVQEGRYLTVPFPASEAGVRNVDAVVDLAAQLAALEIDG</sequence>
<dbReference type="KEGG" id="ido:I598_1099"/>
<dbReference type="InterPro" id="IPR022287">
    <property type="entry name" value="ABC_trnsptr_F420-0_sub-bd_pred"/>
</dbReference>
<evidence type="ECO:0000313" key="5">
    <source>
        <dbReference type="Proteomes" id="UP000076794"/>
    </source>
</evidence>
<dbReference type="Pfam" id="PF01497">
    <property type="entry name" value="Peripla_BP_2"/>
    <property type="match status" value="1"/>
</dbReference>
<dbReference type="PANTHER" id="PTHR30535:SF7">
    <property type="entry name" value="IRON(III) DICITRATE-BINDING PROTEIN"/>
    <property type="match status" value="1"/>
</dbReference>
<dbReference type="SUPFAM" id="SSF53807">
    <property type="entry name" value="Helical backbone' metal receptor"/>
    <property type="match status" value="1"/>
</dbReference>
<evidence type="ECO:0000259" key="3">
    <source>
        <dbReference type="PROSITE" id="PS50983"/>
    </source>
</evidence>
<comment type="similarity">
    <text evidence="1">Belongs to the bacterial solute-binding protein 8 family.</text>
</comment>
<keyword evidence="5" id="KW-1185">Reference proteome</keyword>
<accession>A0A168EYY2</accession>
<dbReference type="PATRIC" id="fig|1300344.3.peg.1105"/>
<protein>
    <submittedName>
        <fullName evidence="4">Corrinoid ABC transporter substrate-binding protein</fullName>
    </submittedName>
</protein>
<dbReference type="InterPro" id="IPR050902">
    <property type="entry name" value="ABC_Transporter_SBP"/>
</dbReference>
<gene>
    <name evidence="4" type="ORF">I598_1099</name>
</gene>
<dbReference type="EMBL" id="CP014209">
    <property type="protein sequence ID" value="ANC30668.1"/>
    <property type="molecule type" value="Genomic_DNA"/>
</dbReference>
<dbReference type="NCBIfam" id="TIGR03868">
    <property type="entry name" value="F420-O_ABCperi"/>
    <property type="match status" value="1"/>
</dbReference>
<dbReference type="Proteomes" id="UP000076794">
    <property type="component" value="Chromosome"/>
</dbReference>
<organism evidence="4 5">
    <name type="scientific">Isoptericola dokdonensis DS-3</name>
    <dbReference type="NCBI Taxonomy" id="1300344"/>
    <lineage>
        <taxon>Bacteria</taxon>
        <taxon>Bacillati</taxon>
        <taxon>Actinomycetota</taxon>
        <taxon>Actinomycetes</taxon>
        <taxon>Micrococcales</taxon>
        <taxon>Promicromonosporaceae</taxon>
        <taxon>Isoptericola</taxon>
    </lineage>
</organism>